<organism evidence="2 3">
    <name type="scientific">Kocuria palustris PEL</name>
    <dbReference type="NCBI Taxonomy" id="1236550"/>
    <lineage>
        <taxon>Bacteria</taxon>
        <taxon>Bacillati</taxon>
        <taxon>Actinomycetota</taxon>
        <taxon>Actinomycetes</taxon>
        <taxon>Micrococcales</taxon>
        <taxon>Micrococcaceae</taxon>
        <taxon>Kocuria</taxon>
    </lineage>
</organism>
<proteinExistence type="predicted"/>
<feature type="region of interest" description="Disordered" evidence="1">
    <location>
        <begin position="218"/>
        <end position="244"/>
    </location>
</feature>
<gene>
    <name evidence="2" type="ORF">C884_01320</name>
</gene>
<sequence>MTPLNRASIDLVMRVDDPAGRPIEIDRDVVRRSYMALKAMARTLYAHHRPPERFPEEGLSMSFYEPGPGAVVFEAQVVADVRGRAGDQPTPLGADNPEPVRTAEQALHLSVLGLVEIVRAFGFVLAAPQTVREVRCGHVDLTEADDGQHLRVSPEVDYGLLHGSFDAQMREFLSGLTREGVGAVSLAYGAEDKRSRIQHMVIATDRVLEFVRGAQVQRPIDRRSTDPDPEPGAGMDADAKPGAA</sequence>
<dbReference type="AlphaFoldDB" id="M2YBA8"/>
<reference evidence="2 3" key="1">
    <citation type="journal article" date="2014" name="Genome Announc.">
        <title>Draft Genome Sequence of Kocuria palustris PEL.</title>
        <authorList>
            <person name="Sharma G."/>
            <person name="Khatri I."/>
            <person name="Subramanian S."/>
        </authorList>
    </citation>
    <scope>NUCLEOTIDE SEQUENCE [LARGE SCALE GENOMIC DNA]</scope>
    <source>
        <strain evidence="2 3">PEL</strain>
    </source>
</reference>
<dbReference type="RefSeq" id="WP_006215546.1">
    <property type="nucleotide sequence ID" value="NZ_ANHZ02000021.1"/>
</dbReference>
<accession>M2YBA8</accession>
<comment type="caution">
    <text evidence="2">The sequence shown here is derived from an EMBL/GenBank/DDBJ whole genome shotgun (WGS) entry which is preliminary data.</text>
</comment>
<protein>
    <submittedName>
        <fullName evidence="2">Uncharacterized protein</fullName>
    </submittedName>
</protein>
<dbReference type="Proteomes" id="UP000009877">
    <property type="component" value="Unassembled WGS sequence"/>
</dbReference>
<keyword evidence="3" id="KW-1185">Reference proteome</keyword>
<evidence type="ECO:0000313" key="2">
    <source>
        <dbReference type="EMBL" id="EME35770.1"/>
    </source>
</evidence>
<evidence type="ECO:0000313" key="3">
    <source>
        <dbReference type="Proteomes" id="UP000009877"/>
    </source>
</evidence>
<dbReference type="EMBL" id="ANHZ02000021">
    <property type="protein sequence ID" value="EME35770.1"/>
    <property type="molecule type" value="Genomic_DNA"/>
</dbReference>
<name>M2YBA8_9MICC</name>
<evidence type="ECO:0000256" key="1">
    <source>
        <dbReference type="SAM" id="MobiDB-lite"/>
    </source>
</evidence>